<keyword evidence="5" id="KW-0378">Hydrolase</keyword>
<feature type="transmembrane region" description="Helical" evidence="7">
    <location>
        <begin position="71"/>
        <end position="92"/>
    </location>
</feature>
<evidence type="ECO:0000313" key="10">
    <source>
        <dbReference type="Proteomes" id="UP000281553"/>
    </source>
</evidence>
<keyword evidence="7" id="KW-1133">Transmembrane helix</keyword>
<proteinExistence type="predicted"/>
<reference evidence="9 10" key="1">
    <citation type="submission" date="2018-11" db="EMBL/GenBank/DDBJ databases">
        <authorList>
            <consortium name="Pathogen Informatics"/>
        </authorList>
    </citation>
    <scope>NUCLEOTIDE SEQUENCE [LARGE SCALE GENOMIC DNA]</scope>
</reference>
<feature type="domain" description="Reverse transcriptase RNase H-like" evidence="8">
    <location>
        <begin position="3"/>
        <end position="42"/>
    </location>
</feature>
<organism evidence="9 10">
    <name type="scientific">Dibothriocephalus latus</name>
    <name type="common">Fish tapeworm</name>
    <name type="synonym">Diphyllobothrium latum</name>
    <dbReference type="NCBI Taxonomy" id="60516"/>
    <lineage>
        <taxon>Eukaryota</taxon>
        <taxon>Metazoa</taxon>
        <taxon>Spiralia</taxon>
        <taxon>Lophotrochozoa</taxon>
        <taxon>Platyhelminthes</taxon>
        <taxon>Cestoda</taxon>
        <taxon>Eucestoda</taxon>
        <taxon>Diphyllobothriidea</taxon>
        <taxon>Diphyllobothriidae</taxon>
        <taxon>Dibothriocephalus</taxon>
    </lineage>
</organism>
<dbReference type="EMBL" id="UYRU01046229">
    <property type="protein sequence ID" value="VDN09021.1"/>
    <property type="molecule type" value="Genomic_DNA"/>
</dbReference>
<keyword evidence="7" id="KW-0812">Transmembrane</keyword>
<evidence type="ECO:0000256" key="6">
    <source>
        <dbReference type="ARBA" id="ARBA00022918"/>
    </source>
</evidence>
<evidence type="ECO:0000256" key="5">
    <source>
        <dbReference type="ARBA" id="ARBA00022801"/>
    </source>
</evidence>
<evidence type="ECO:0000256" key="7">
    <source>
        <dbReference type="SAM" id="Phobius"/>
    </source>
</evidence>
<evidence type="ECO:0000256" key="3">
    <source>
        <dbReference type="ARBA" id="ARBA00022722"/>
    </source>
</evidence>
<dbReference type="Pfam" id="PF17917">
    <property type="entry name" value="RT_RNaseH"/>
    <property type="match status" value="1"/>
</dbReference>
<keyword evidence="2" id="KW-0548">Nucleotidyltransferase</keyword>
<accession>A0A3P7LS01</accession>
<dbReference type="GO" id="GO:0003964">
    <property type="term" value="F:RNA-directed DNA polymerase activity"/>
    <property type="evidence" value="ECO:0007669"/>
    <property type="project" value="UniProtKB-KW"/>
</dbReference>
<evidence type="ECO:0000256" key="2">
    <source>
        <dbReference type="ARBA" id="ARBA00022695"/>
    </source>
</evidence>
<keyword evidence="1" id="KW-0808">Transferase</keyword>
<keyword evidence="3" id="KW-0540">Nuclease</keyword>
<dbReference type="AlphaFoldDB" id="A0A3P7LS01"/>
<evidence type="ECO:0000256" key="1">
    <source>
        <dbReference type="ARBA" id="ARBA00022679"/>
    </source>
</evidence>
<keyword evidence="7" id="KW-0472">Membrane</keyword>
<name>A0A3P7LS01_DIBLA</name>
<dbReference type="Proteomes" id="UP000281553">
    <property type="component" value="Unassembled WGS sequence"/>
</dbReference>
<dbReference type="InterPro" id="IPR041373">
    <property type="entry name" value="RT_RNaseH"/>
</dbReference>
<sequence>MGYRSFGGEHLAIYLTVKYFRHFLEGHEFTIFPDHNSLSISATLMARRGKWLTCCFDLASRHFMLYTGLTLMLWMLSHSVWTAVMTNMLAVFS</sequence>
<dbReference type="OrthoDB" id="6254850at2759"/>
<evidence type="ECO:0000256" key="4">
    <source>
        <dbReference type="ARBA" id="ARBA00022759"/>
    </source>
</evidence>
<keyword evidence="10" id="KW-1185">Reference proteome</keyword>
<gene>
    <name evidence="9" type="ORF">DILT_LOCUS4852</name>
</gene>
<dbReference type="GO" id="GO:0004519">
    <property type="term" value="F:endonuclease activity"/>
    <property type="evidence" value="ECO:0007669"/>
    <property type="project" value="UniProtKB-KW"/>
</dbReference>
<evidence type="ECO:0000259" key="8">
    <source>
        <dbReference type="Pfam" id="PF17917"/>
    </source>
</evidence>
<dbReference type="GO" id="GO:0016787">
    <property type="term" value="F:hydrolase activity"/>
    <property type="evidence" value="ECO:0007669"/>
    <property type="project" value="UniProtKB-KW"/>
</dbReference>
<keyword evidence="6" id="KW-0695">RNA-directed DNA polymerase</keyword>
<keyword evidence="4" id="KW-0255">Endonuclease</keyword>
<evidence type="ECO:0000313" key="9">
    <source>
        <dbReference type="EMBL" id="VDN09021.1"/>
    </source>
</evidence>
<protein>
    <recommendedName>
        <fullName evidence="8">Reverse transcriptase RNase H-like domain-containing protein</fullName>
    </recommendedName>
</protein>